<evidence type="ECO:0000256" key="7">
    <source>
        <dbReference type="ARBA" id="ARBA00023601"/>
    </source>
</evidence>
<dbReference type="InterPro" id="IPR023885">
    <property type="entry name" value="4Fe4S-binding_SPASM_dom"/>
</dbReference>
<keyword evidence="6" id="KW-0411">Iron-sulfur</keyword>
<protein>
    <recommendedName>
        <fullName evidence="9">Radical SAM core domain-containing protein</fullName>
    </recommendedName>
</protein>
<feature type="domain" description="Radical SAM core" evidence="9">
    <location>
        <begin position="22"/>
        <end position="270"/>
    </location>
</feature>
<dbReference type="PROSITE" id="PS51918">
    <property type="entry name" value="RADICAL_SAM"/>
    <property type="match status" value="1"/>
</dbReference>
<feature type="coiled-coil region" evidence="8">
    <location>
        <begin position="246"/>
        <end position="273"/>
    </location>
</feature>
<dbReference type="SFLD" id="SFLDS00029">
    <property type="entry name" value="Radical_SAM"/>
    <property type="match status" value="1"/>
</dbReference>
<keyword evidence="4" id="KW-0479">Metal-binding</keyword>
<keyword evidence="2" id="KW-0004">4Fe-4S</keyword>
<dbReference type="GO" id="GO:0046872">
    <property type="term" value="F:metal ion binding"/>
    <property type="evidence" value="ECO:0007669"/>
    <property type="project" value="UniProtKB-KW"/>
</dbReference>
<organism evidence="10 11">
    <name type="scientific">Tepiditoga spiralis</name>
    <dbReference type="NCBI Taxonomy" id="2108365"/>
    <lineage>
        <taxon>Bacteria</taxon>
        <taxon>Thermotogati</taxon>
        <taxon>Thermotogota</taxon>
        <taxon>Thermotogae</taxon>
        <taxon>Petrotogales</taxon>
        <taxon>Petrotogaceae</taxon>
        <taxon>Tepiditoga</taxon>
    </lineage>
</organism>
<keyword evidence="3" id="KW-0949">S-adenosyl-L-methionine</keyword>
<evidence type="ECO:0000256" key="1">
    <source>
        <dbReference type="ARBA" id="ARBA00001966"/>
    </source>
</evidence>
<dbReference type="RefSeq" id="WP_190614574.1">
    <property type="nucleotide sequence ID" value="NZ_AP018712.1"/>
</dbReference>
<evidence type="ECO:0000256" key="6">
    <source>
        <dbReference type="ARBA" id="ARBA00023014"/>
    </source>
</evidence>
<dbReference type="CDD" id="cd01335">
    <property type="entry name" value="Radical_SAM"/>
    <property type="match status" value="1"/>
</dbReference>
<keyword evidence="5" id="KW-0408">Iron</keyword>
<keyword evidence="11" id="KW-1185">Reference proteome</keyword>
<dbReference type="GO" id="GO:0051539">
    <property type="term" value="F:4 iron, 4 sulfur cluster binding"/>
    <property type="evidence" value="ECO:0007669"/>
    <property type="project" value="UniProtKB-KW"/>
</dbReference>
<dbReference type="PANTHER" id="PTHR43273:SF3">
    <property type="entry name" value="ANAEROBIC SULFATASE-MATURATING ENZYME HOMOLOG ASLB-RELATED"/>
    <property type="match status" value="1"/>
</dbReference>
<dbReference type="AlphaFoldDB" id="A0A7G1G9X0"/>
<dbReference type="SFLD" id="SFLDG01386">
    <property type="entry name" value="main_SPASM_domain-containing"/>
    <property type="match status" value="1"/>
</dbReference>
<dbReference type="SFLD" id="SFLDG01384">
    <property type="entry name" value="thioether_bond_formation_requi"/>
    <property type="match status" value="1"/>
</dbReference>
<dbReference type="InterPro" id="IPR023867">
    <property type="entry name" value="Sulphatase_maturase_rSAM"/>
</dbReference>
<evidence type="ECO:0000256" key="5">
    <source>
        <dbReference type="ARBA" id="ARBA00023004"/>
    </source>
</evidence>
<name>A0A7G1G9X0_9BACT</name>
<dbReference type="Pfam" id="PF04055">
    <property type="entry name" value="Radical_SAM"/>
    <property type="match status" value="1"/>
</dbReference>
<evidence type="ECO:0000313" key="11">
    <source>
        <dbReference type="Proteomes" id="UP000516361"/>
    </source>
</evidence>
<dbReference type="InParanoid" id="A0A7G1G9X0"/>
<keyword evidence="8" id="KW-0175">Coiled coil</keyword>
<evidence type="ECO:0000256" key="4">
    <source>
        <dbReference type="ARBA" id="ARBA00022723"/>
    </source>
</evidence>
<evidence type="ECO:0000313" key="10">
    <source>
        <dbReference type="EMBL" id="BBE31797.1"/>
    </source>
</evidence>
<dbReference type="KEGG" id="ocy:OSSY52_19380"/>
<dbReference type="InterPro" id="IPR000385">
    <property type="entry name" value="MoaA_NifB_PqqE_Fe-S-bd_CS"/>
</dbReference>
<dbReference type="GO" id="GO:0016491">
    <property type="term" value="F:oxidoreductase activity"/>
    <property type="evidence" value="ECO:0007669"/>
    <property type="project" value="InterPro"/>
</dbReference>
<reference evidence="10 11" key="1">
    <citation type="submission" date="2018-06" db="EMBL/GenBank/DDBJ databases">
        <title>Genome sequencing of Oceanotoga sp. sy52.</title>
        <authorList>
            <person name="Mori K."/>
        </authorList>
    </citation>
    <scope>NUCLEOTIDE SEQUENCE [LARGE SCALE GENOMIC DNA]</scope>
    <source>
        <strain evidence="11">sy52</strain>
    </source>
</reference>
<dbReference type="SFLD" id="SFLDG01067">
    <property type="entry name" value="SPASM/twitch_domain_containing"/>
    <property type="match status" value="1"/>
</dbReference>
<comment type="cofactor">
    <cofactor evidence="1">
        <name>[4Fe-4S] cluster</name>
        <dbReference type="ChEBI" id="CHEBI:49883"/>
    </cofactor>
</comment>
<comment type="similarity">
    <text evidence="7">Belongs to the radical SAM superfamily. Anaerobic sulfatase-maturating enzyme family.</text>
</comment>
<dbReference type="SUPFAM" id="SSF102114">
    <property type="entry name" value="Radical SAM enzymes"/>
    <property type="match status" value="1"/>
</dbReference>
<dbReference type="PANTHER" id="PTHR43273">
    <property type="entry name" value="ANAEROBIC SULFATASE-MATURATING ENZYME HOMOLOG ASLB-RELATED"/>
    <property type="match status" value="1"/>
</dbReference>
<dbReference type="Proteomes" id="UP000516361">
    <property type="component" value="Chromosome"/>
</dbReference>
<evidence type="ECO:0000256" key="8">
    <source>
        <dbReference type="SAM" id="Coils"/>
    </source>
</evidence>
<dbReference type="InterPro" id="IPR007197">
    <property type="entry name" value="rSAM"/>
</dbReference>
<proteinExistence type="inferred from homology"/>
<evidence type="ECO:0000256" key="2">
    <source>
        <dbReference type="ARBA" id="ARBA00022485"/>
    </source>
</evidence>
<dbReference type="PROSITE" id="PS01305">
    <property type="entry name" value="MOAA_NIFB_PQQE"/>
    <property type="match status" value="1"/>
</dbReference>
<accession>A0A7G1G9X0</accession>
<dbReference type="EMBL" id="AP018712">
    <property type="protein sequence ID" value="BBE31797.1"/>
    <property type="molecule type" value="Genomic_DNA"/>
</dbReference>
<dbReference type="NCBIfam" id="TIGR04085">
    <property type="entry name" value="rSAM_more_4Fe4S"/>
    <property type="match status" value="1"/>
</dbReference>
<evidence type="ECO:0000256" key="3">
    <source>
        <dbReference type="ARBA" id="ARBA00022691"/>
    </source>
</evidence>
<sequence length="430" mass="49771">MFIPRSMLLPTSENVFNDMLMRTSISQLYIIVTEDCNLRCKYCIFSDNYPHTHGYSSQKMTFEIAKKAIDYYLDLYKEKQAYGLGSNPVISFYGGEPLLEFNLIKEIVKYAKELNDNFEFYITTNGTIMNDEIINFLISNSVKITVSLDGYKENHDRNRVFINNKRSFDVIIKNLTKLQEEKEKRGSNQPISFNCCYDNYTDMVKVVDFFSHARLGGAATFYAQISPYDTSYYDHCDDLNKKGFIKENIDTKNQSIKKLLEEYKEKLSKNEKVPEPLKFLFTSMFYIKNAPRGQQGPLGNACIPGSKIAVAPDGNYYLCEKMNETHPIGNVNDGLEWYKIQKIIKDYLEIIEKNCSNCNVKRLCECCYVHLNMNGDGVFKFNKEFCKENKEGIPLMLKTLYSLLEKIPNALSFNDNEKANLSKDFTLLEL</sequence>
<dbReference type="InterPro" id="IPR058240">
    <property type="entry name" value="rSAM_sf"/>
</dbReference>
<dbReference type="InterPro" id="IPR013785">
    <property type="entry name" value="Aldolase_TIM"/>
</dbReference>
<gene>
    <name evidence="10" type="ORF">OSSY52_19380</name>
</gene>
<dbReference type="Gene3D" id="3.20.20.70">
    <property type="entry name" value="Aldolase class I"/>
    <property type="match status" value="1"/>
</dbReference>
<evidence type="ECO:0000259" key="9">
    <source>
        <dbReference type="PROSITE" id="PS51918"/>
    </source>
</evidence>